<comment type="caution">
    <text evidence="3">The sequence shown here is derived from an EMBL/GenBank/DDBJ whole genome shotgun (WGS) entry which is preliminary data.</text>
</comment>
<dbReference type="AlphaFoldDB" id="A0AAE0WSF5"/>
<feature type="compositionally biased region" description="Low complexity" evidence="2">
    <location>
        <begin position="760"/>
        <end position="770"/>
    </location>
</feature>
<keyword evidence="1" id="KW-0175">Coiled coil</keyword>
<name>A0AAE0WSF5_9PEZI</name>
<evidence type="ECO:0000256" key="1">
    <source>
        <dbReference type="SAM" id="Coils"/>
    </source>
</evidence>
<protein>
    <submittedName>
        <fullName evidence="3">Uncharacterized protein</fullName>
    </submittedName>
</protein>
<evidence type="ECO:0000313" key="4">
    <source>
        <dbReference type="Proteomes" id="UP001274830"/>
    </source>
</evidence>
<feature type="region of interest" description="Disordered" evidence="2">
    <location>
        <begin position="760"/>
        <end position="808"/>
    </location>
</feature>
<sequence length="842" mass="92425">MSKYFTWSKGDRRPSQDMTRSSGVVQIGSEQGHECARATKNQRKSSRRPLPLSFGPDTTLSSNFDHRTNDSVLLHDAAVQSATNLMAVVNDLLCSPPVSAHIMTQQQHGLAAPAYLRPRSHTAPSTPLVEAPSREPVELPGSLLQGRPSLLSLKPPHEKLPTNAVQTLPNAAVGAGIERPHSSPQQATYGSPFLLGHFEDRPGPGIHSMTSQSLPLPQPATPRPYLNDAASWSAYLTAKNADPRQSKPDMKSSSPAPWSVVESKRDHVTHSSQSETDTLQQVATIRMAHDNHIASLRTAHEHELESYRSYITFLEKRSAAQSTSSAKALIIDTTHTDSKIVEPLSGVTSATTLVSPQSTRSHDQIAGQIQDEKQAQQHRPGIHRPKSTEDARIELCRLREGIEKRERKISLLSRRWKDEEKSLRNTISDLESRLLAANNERLDTLEGLHVAGEQVRRLTEQKSRIAEENLGLRNELAQQHPDLHPGILGEEEAKHRPKHQRTRSEVVTKFSGELVLEQRNRDLQRQLSKAEATIRRLEQQQTYPGQVERKDSAITNATPPNAVETIAGLEIALNDHKQMLAVSRADCERYNELLHDELRRRKQRASQGTPNMPGSRQMSDDVLTLARGGGQVATASPRIHEVQTSANPKLEYCMEQIVAHKLDIQGYKKALKDANARIQEMETSSTRLVQRPPTPDRDSMSSTASSNSNGLAKQNAPQGMPTPESTPSNASGLGISLRQAPETPLRTVATATTAALLATTPPLPSVSPAARPKTPMSVHKKLPKPPVAMTPSPLPSQGHAVAKLQRGETLRSLSDSIISSYAKRMTPEQSSGFESQPGSTSF</sequence>
<gene>
    <name evidence="3" type="ORF">LTR78_002762</name>
</gene>
<feature type="coiled-coil region" evidence="1">
    <location>
        <begin position="413"/>
        <end position="475"/>
    </location>
</feature>
<feature type="compositionally biased region" description="Pro residues" evidence="2">
    <location>
        <begin position="784"/>
        <end position="794"/>
    </location>
</feature>
<accession>A0AAE0WSF5</accession>
<feature type="region of interest" description="Disordered" evidence="2">
    <location>
        <begin position="177"/>
        <end position="225"/>
    </location>
</feature>
<dbReference type="EMBL" id="JAUTXT010000007">
    <property type="protein sequence ID" value="KAK3677224.1"/>
    <property type="molecule type" value="Genomic_DNA"/>
</dbReference>
<proteinExistence type="predicted"/>
<feature type="compositionally biased region" description="Polar residues" evidence="2">
    <location>
        <begin position="709"/>
        <end position="731"/>
    </location>
</feature>
<dbReference type="Proteomes" id="UP001274830">
    <property type="component" value="Unassembled WGS sequence"/>
</dbReference>
<feature type="compositionally biased region" description="Polar residues" evidence="2">
    <location>
        <begin position="827"/>
        <end position="842"/>
    </location>
</feature>
<feature type="region of interest" description="Disordered" evidence="2">
    <location>
        <begin position="241"/>
        <end position="277"/>
    </location>
</feature>
<feature type="region of interest" description="Disordered" evidence="2">
    <location>
        <begin position="821"/>
        <end position="842"/>
    </location>
</feature>
<evidence type="ECO:0000256" key="2">
    <source>
        <dbReference type="SAM" id="MobiDB-lite"/>
    </source>
</evidence>
<feature type="compositionally biased region" description="Basic and acidic residues" evidence="2">
    <location>
        <begin position="241"/>
        <end position="250"/>
    </location>
</feature>
<feature type="region of interest" description="Disordered" evidence="2">
    <location>
        <begin position="1"/>
        <end position="63"/>
    </location>
</feature>
<keyword evidence="4" id="KW-1185">Reference proteome</keyword>
<feature type="region of interest" description="Disordered" evidence="2">
    <location>
        <begin position="681"/>
        <end position="735"/>
    </location>
</feature>
<feature type="region of interest" description="Disordered" evidence="2">
    <location>
        <begin position="537"/>
        <end position="558"/>
    </location>
</feature>
<feature type="region of interest" description="Disordered" evidence="2">
    <location>
        <begin position="365"/>
        <end position="389"/>
    </location>
</feature>
<evidence type="ECO:0000313" key="3">
    <source>
        <dbReference type="EMBL" id="KAK3677224.1"/>
    </source>
</evidence>
<organism evidence="3 4">
    <name type="scientific">Recurvomyces mirabilis</name>
    <dbReference type="NCBI Taxonomy" id="574656"/>
    <lineage>
        <taxon>Eukaryota</taxon>
        <taxon>Fungi</taxon>
        <taxon>Dikarya</taxon>
        <taxon>Ascomycota</taxon>
        <taxon>Pezizomycotina</taxon>
        <taxon>Dothideomycetes</taxon>
        <taxon>Dothideomycetidae</taxon>
        <taxon>Mycosphaerellales</taxon>
        <taxon>Teratosphaeriaceae</taxon>
        <taxon>Recurvomyces</taxon>
    </lineage>
</organism>
<reference evidence="3" key="1">
    <citation type="submission" date="2023-07" db="EMBL/GenBank/DDBJ databases">
        <title>Black Yeasts Isolated from many extreme environments.</title>
        <authorList>
            <person name="Coleine C."/>
            <person name="Stajich J.E."/>
            <person name="Selbmann L."/>
        </authorList>
    </citation>
    <scope>NUCLEOTIDE SEQUENCE</scope>
    <source>
        <strain evidence="3">CCFEE 5485</strain>
    </source>
</reference>